<sequence>MMGLAFVGSGGCRLGVEGRGQRLLARRRRVGWVCMKESKDAEGENGEREDKVQIQWNASDGDAKLRMKGPDGEEKVIDLEESQMFDFLVGTASDDPLDRLNRWYWYESRRAKLKSQMRDLKEMRKDSEEDMRELKDSLRELQLLTGYEFVKGENDDFTILTYALFTLLVGIPIGLAFWVSYELGQVISYYPFGIDGF</sequence>
<protein>
    <submittedName>
        <fullName evidence="3">Uncharacterized protein</fullName>
    </submittedName>
</protein>
<accession>A0A7S3E6U1</accession>
<name>A0A7S3E6U1_9RHOD</name>
<dbReference type="AlphaFoldDB" id="A0A7S3E6U1"/>
<keyword evidence="2" id="KW-0472">Membrane</keyword>
<evidence type="ECO:0000256" key="2">
    <source>
        <dbReference type="SAM" id="Phobius"/>
    </source>
</evidence>
<organism evidence="3">
    <name type="scientific">Rhodosorus marinus</name>
    <dbReference type="NCBI Taxonomy" id="101924"/>
    <lineage>
        <taxon>Eukaryota</taxon>
        <taxon>Rhodophyta</taxon>
        <taxon>Stylonematophyceae</taxon>
        <taxon>Stylonematales</taxon>
        <taxon>Stylonemataceae</taxon>
        <taxon>Rhodosorus</taxon>
    </lineage>
</organism>
<feature type="coiled-coil region" evidence="1">
    <location>
        <begin position="110"/>
        <end position="144"/>
    </location>
</feature>
<gene>
    <name evidence="3" type="ORF">RMAR00112_LOCUS2198</name>
</gene>
<keyword evidence="1" id="KW-0175">Coiled coil</keyword>
<evidence type="ECO:0000256" key="1">
    <source>
        <dbReference type="SAM" id="Coils"/>
    </source>
</evidence>
<proteinExistence type="predicted"/>
<keyword evidence="2" id="KW-1133">Transmembrane helix</keyword>
<reference evidence="3" key="1">
    <citation type="submission" date="2021-01" db="EMBL/GenBank/DDBJ databases">
        <authorList>
            <person name="Corre E."/>
            <person name="Pelletier E."/>
            <person name="Niang G."/>
            <person name="Scheremetjew M."/>
            <person name="Finn R."/>
            <person name="Kale V."/>
            <person name="Holt S."/>
            <person name="Cochrane G."/>
            <person name="Meng A."/>
            <person name="Brown T."/>
            <person name="Cohen L."/>
        </authorList>
    </citation>
    <scope>NUCLEOTIDE SEQUENCE</scope>
    <source>
        <strain evidence="3">CCMP 769</strain>
    </source>
</reference>
<dbReference type="EMBL" id="HBHW01002946">
    <property type="protein sequence ID" value="CAE0034254.1"/>
    <property type="molecule type" value="Transcribed_RNA"/>
</dbReference>
<feature type="transmembrane region" description="Helical" evidence="2">
    <location>
        <begin position="159"/>
        <end position="181"/>
    </location>
</feature>
<evidence type="ECO:0000313" key="3">
    <source>
        <dbReference type="EMBL" id="CAE0034254.1"/>
    </source>
</evidence>
<keyword evidence="2" id="KW-0812">Transmembrane</keyword>